<dbReference type="RefSeq" id="WP_377317305.1">
    <property type="nucleotide sequence ID" value="NZ_JBHUIY010000027.1"/>
</dbReference>
<evidence type="ECO:0008006" key="3">
    <source>
        <dbReference type="Google" id="ProtNLM"/>
    </source>
</evidence>
<dbReference type="Proteomes" id="UP001597296">
    <property type="component" value="Unassembled WGS sequence"/>
</dbReference>
<sequence>MGPERGSVIRYSYLWADESARGREEGRKDRPALVLALSIRDSDGKTEVLVLAVTHTPPAGADDAVAFPHDIKRQLGLDDTPSWIVTTEANAFFWPGPDLRPVPGRTPTTMIYGRVPNSLLKQVARSYLANRDRQRSRRVPRTQ</sequence>
<accession>A0ABW5CBX0</accession>
<comment type="caution">
    <text evidence="1">The sequence shown here is derived from an EMBL/GenBank/DDBJ whole genome shotgun (WGS) entry which is preliminary data.</text>
</comment>
<dbReference type="EMBL" id="JBHUIY010000027">
    <property type="protein sequence ID" value="MFD2234764.1"/>
    <property type="molecule type" value="Genomic_DNA"/>
</dbReference>
<proteinExistence type="predicted"/>
<name>A0ABW5CBX0_9PROT</name>
<reference evidence="2" key="1">
    <citation type="journal article" date="2019" name="Int. J. Syst. Evol. Microbiol.">
        <title>The Global Catalogue of Microorganisms (GCM) 10K type strain sequencing project: providing services to taxonomists for standard genome sequencing and annotation.</title>
        <authorList>
            <consortium name="The Broad Institute Genomics Platform"/>
            <consortium name="The Broad Institute Genome Sequencing Center for Infectious Disease"/>
            <person name="Wu L."/>
            <person name="Ma J."/>
        </authorList>
    </citation>
    <scope>NUCLEOTIDE SEQUENCE [LARGE SCALE GENOMIC DNA]</scope>
    <source>
        <strain evidence="2">KCTC 15012</strain>
    </source>
</reference>
<organism evidence="1 2">
    <name type="scientific">Phaeospirillum tilakii</name>
    <dbReference type="NCBI Taxonomy" id="741673"/>
    <lineage>
        <taxon>Bacteria</taxon>
        <taxon>Pseudomonadati</taxon>
        <taxon>Pseudomonadota</taxon>
        <taxon>Alphaproteobacteria</taxon>
        <taxon>Rhodospirillales</taxon>
        <taxon>Rhodospirillaceae</taxon>
        <taxon>Phaeospirillum</taxon>
    </lineage>
</organism>
<keyword evidence="2" id="KW-1185">Reference proteome</keyword>
<gene>
    <name evidence="1" type="ORF">ACFSNB_13200</name>
</gene>
<protein>
    <recommendedName>
        <fullName evidence="3">PemK-like, MazF-like toxin of type II toxin-antitoxin system</fullName>
    </recommendedName>
</protein>
<evidence type="ECO:0000313" key="2">
    <source>
        <dbReference type="Proteomes" id="UP001597296"/>
    </source>
</evidence>
<evidence type="ECO:0000313" key="1">
    <source>
        <dbReference type="EMBL" id="MFD2234764.1"/>
    </source>
</evidence>